<dbReference type="InterPro" id="IPR027806">
    <property type="entry name" value="HARBI1_dom"/>
</dbReference>
<reference evidence="4" key="2">
    <citation type="journal article" date="2023" name="BMC Genomics">
        <title>Pest status, molecular evolution, and epigenetic factors derived from the genome assembly of Frankliniella fusca, a thysanopteran phytovirus vector.</title>
        <authorList>
            <person name="Catto M.A."/>
            <person name="Labadie P.E."/>
            <person name="Jacobson A.L."/>
            <person name="Kennedy G.G."/>
            <person name="Srinivasan R."/>
            <person name="Hunt B.G."/>
        </authorList>
    </citation>
    <scope>NUCLEOTIDE SEQUENCE</scope>
    <source>
        <strain evidence="4">PL_HMW_Pooled</strain>
    </source>
</reference>
<comment type="cofactor">
    <cofactor evidence="1">
        <name>a divalent metal cation</name>
        <dbReference type="ChEBI" id="CHEBI:60240"/>
    </cofactor>
</comment>
<reference evidence="4" key="1">
    <citation type="submission" date="2021-07" db="EMBL/GenBank/DDBJ databases">
        <authorList>
            <person name="Catto M.A."/>
            <person name="Jacobson A."/>
            <person name="Kennedy G."/>
            <person name="Labadie P."/>
            <person name="Hunt B.G."/>
            <person name="Srinivasan R."/>
        </authorList>
    </citation>
    <scope>NUCLEOTIDE SEQUENCE</scope>
    <source>
        <strain evidence="4">PL_HMW_Pooled</strain>
        <tissue evidence="4">Head</tissue>
    </source>
</reference>
<dbReference type="GO" id="GO:0046872">
    <property type="term" value="F:metal ion binding"/>
    <property type="evidence" value="ECO:0007669"/>
    <property type="project" value="UniProtKB-KW"/>
</dbReference>
<evidence type="ECO:0000313" key="5">
    <source>
        <dbReference type="Proteomes" id="UP001219518"/>
    </source>
</evidence>
<dbReference type="Proteomes" id="UP001219518">
    <property type="component" value="Unassembled WGS sequence"/>
</dbReference>
<evidence type="ECO:0000313" key="4">
    <source>
        <dbReference type="EMBL" id="KAK3930990.1"/>
    </source>
</evidence>
<gene>
    <name evidence="4" type="ORF">KUF71_024902</name>
</gene>
<evidence type="ECO:0000256" key="1">
    <source>
        <dbReference type="ARBA" id="ARBA00001968"/>
    </source>
</evidence>
<dbReference type="EMBL" id="JAHWGI010001416">
    <property type="protein sequence ID" value="KAK3930990.1"/>
    <property type="molecule type" value="Genomic_DNA"/>
</dbReference>
<accession>A0AAE1I267</accession>
<keyword evidence="5" id="KW-1185">Reference proteome</keyword>
<dbReference type="AlphaFoldDB" id="A0AAE1I267"/>
<comment type="caution">
    <text evidence="4">The sequence shown here is derived from an EMBL/GenBank/DDBJ whole genome shotgun (WGS) entry which is preliminary data.</text>
</comment>
<name>A0AAE1I267_9NEOP</name>
<feature type="domain" description="DDE Tnp4" evidence="3">
    <location>
        <begin position="21"/>
        <end position="69"/>
    </location>
</feature>
<protein>
    <submittedName>
        <fullName evidence="4">Nuclease</fullName>
    </submittedName>
</protein>
<sequence>MLAAWPFLNSRLGLPGVLGQLDGTLKPIFPPQKPNQHYYNRKWFTSSNVMIVCDANLKILTLDARYPGS</sequence>
<organism evidence="4 5">
    <name type="scientific">Frankliniella fusca</name>
    <dbReference type="NCBI Taxonomy" id="407009"/>
    <lineage>
        <taxon>Eukaryota</taxon>
        <taxon>Metazoa</taxon>
        <taxon>Ecdysozoa</taxon>
        <taxon>Arthropoda</taxon>
        <taxon>Hexapoda</taxon>
        <taxon>Insecta</taxon>
        <taxon>Pterygota</taxon>
        <taxon>Neoptera</taxon>
        <taxon>Paraneoptera</taxon>
        <taxon>Thysanoptera</taxon>
        <taxon>Terebrantia</taxon>
        <taxon>Thripoidea</taxon>
        <taxon>Thripidae</taxon>
        <taxon>Frankliniella</taxon>
    </lineage>
</organism>
<evidence type="ECO:0000259" key="3">
    <source>
        <dbReference type="Pfam" id="PF13359"/>
    </source>
</evidence>
<evidence type="ECO:0000256" key="2">
    <source>
        <dbReference type="ARBA" id="ARBA00022723"/>
    </source>
</evidence>
<proteinExistence type="predicted"/>
<keyword evidence="2" id="KW-0479">Metal-binding</keyword>
<dbReference type="Pfam" id="PF13359">
    <property type="entry name" value="DDE_Tnp_4"/>
    <property type="match status" value="1"/>
</dbReference>